<dbReference type="PANTHER" id="PTHR45138:SF9">
    <property type="entry name" value="DIGUANYLATE CYCLASE DGCM-RELATED"/>
    <property type="match status" value="1"/>
</dbReference>
<evidence type="ECO:0000256" key="3">
    <source>
        <dbReference type="SAM" id="Phobius"/>
    </source>
</evidence>
<dbReference type="EMBL" id="JAPVOI010000004">
    <property type="protein sequence ID" value="MCZ4092190.1"/>
    <property type="molecule type" value="Genomic_DNA"/>
</dbReference>
<dbReference type="InterPro" id="IPR029787">
    <property type="entry name" value="Nucleotide_cyclase"/>
</dbReference>
<evidence type="ECO:0000256" key="1">
    <source>
        <dbReference type="ARBA" id="ARBA00012528"/>
    </source>
</evidence>
<accession>A0ABT4KK85</accession>
<dbReference type="SMART" id="SM00267">
    <property type="entry name" value="GGDEF"/>
    <property type="match status" value="1"/>
</dbReference>
<feature type="domain" description="GGDEF" evidence="4">
    <location>
        <begin position="119"/>
        <end position="251"/>
    </location>
</feature>
<dbReference type="CDD" id="cd01949">
    <property type="entry name" value="GGDEF"/>
    <property type="match status" value="1"/>
</dbReference>
<gene>
    <name evidence="5" type="ORF">O3W52_19595</name>
</gene>
<feature type="transmembrane region" description="Helical" evidence="3">
    <location>
        <begin position="53"/>
        <end position="71"/>
    </location>
</feature>
<proteinExistence type="predicted"/>
<dbReference type="PROSITE" id="PS50887">
    <property type="entry name" value="GGDEF"/>
    <property type="match status" value="1"/>
</dbReference>
<dbReference type="EC" id="2.7.7.65" evidence="1"/>
<dbReference type="InterPro" id="IPR000160">
    <property type="entry name" value="GGDEF_dom"/>
</dbReference>
<comment type="catalytic activity">
    <reaction evidence="2">
        <text>2 GTP = 3',3'-c-di-GMP + 2 diphosphate</text>
        <dbReference type="Rhea" id="RHEA:24898"/>
        <dbReference type="ChEBI" id="CHEBI:33019"/>
        <dbReference type="ChEBI" id="CHEBI:37565"/>
        <dbReference type="ChEBI" id="CHEBI:58805"/>
        <dbReference type="EC" id="2.7.7.65"/>
    </reaction>
</comment>
<sequence>MKSLELGLDRRAVIWIVNCTLGGTVGCTAIAMLITYYCTARFGAEVMATTLRLAFYIPLLLAIPLFAFIGVKMQQLALANRLLVQASRYDGLTGCLNRSAFTADVIDFFAKQDLTPFPPTSALLILDADHFKKINDCHGHLAGDAALVGIAAVLRGAVGEDGVVGRLGGEEFGVFVRSTDAGAVGGLAERIRLGVAEDGLPEGGCADAVTVSIGVALFTYPAVYEDIFKIADEQLYLAKGAGRNCVCMMEHSHMPGDIRAMADQLRSGFAEFDARPRAERTGEGGQPWQLAGR</sequence>
<protein>
    <recommendedName>
        <fullName evidence="1">diguanylate cyclase</fullName>
        <ecNumber evidence="1">2.7.7.65</ecNumber>
    </recommendedName>
</protein>
<dbReference type="NCBIfam" id="TIGR00254">
    <property type="entry name" value="GGDEF"/>
    <property type="match status" value="1"/>
</dbReference>
<dbReference type="PANTHER" id="PTHR45138">
    <property type="entry name" value="REGULATORY COMPONENTS OF SENSORY TRANSDUCTION SYSTEM"/>
    <property type="match status" value="1"/>
</dbReference>
<dbReference type="Proteomes" id="UP001079430">
    <property type="component" value="Unassembled WGS sequence"/>
</dbReference>
<evidence type="ECO:0000313" key="6">
    <source>
        <dbReference type="Proteomes" id="UP001079430"/>
    </source>
</evidence>
<dbReference type="Gene3D" id="3.30.70.270">
    <property type="match status" value="1"/>
</dbReference>
<dbReference type="InterPro" id="IPR043128">
    <property type="entry name" value="Rev_trsase/Diguanyl_cyclase"/>
</dbReference>
<reference evidence="5" key="1">
    <citation type="submission" date="2022-10" db="EMBL/GenBank/DDBJ databases">
        <title>Whole genome sequencing of three plant growth promoting bacteria isolated from Vachellia tortilis subsp. raddiana in Morocco.</title>
        <authorList>
            <person name="Hnini M."/>
            <person name="Zouagui R."/>
            <person name="Zouagui H."/>
            <person name="Chemao Elfihri M.-W."/>
            <person name="Ibrahimi A."/>
            <person name="Sbabou L."/>
            <person name="Aurag J."/>
        </authorList>
    </citation>
    <scope>NUCLEOTIDE SEQUENCE</scope>
    <source>
        <strain evidence="5">LMR678</strain>
    </source>
</reference>
<dbReference type="SUPFAM" id="SSF55073">
    <property type="entry name" value="Nucleotide cyclase"/>
    <property type="match status" value="1"/>
</dbReference>
<evidence type="ECO:0000259" key="4">
    <source>
        <dbReference type="PROSITE" id="PS50887"/>
    </source>
</evidence>
<dbReference type="InterPro" id="IPR050469">
    <property type="entry name" value="Diguanylate_Cyclase"/>
</dbReference>
<keyword evidence="3" id="KW-0472">Membrane</keyword>
<keyword evidence="3" id="KW-0812">Transmembrane</keyword>
<dbReference type="PROSITE" id="PS51257">
    <property type="entry name" value="PROKAR_LIPOPROTEIN"/>
    <property type="match status" value="1"/>
</dbReference>
<feature type="transmembrane region" description="Helical" evidence="3">
    <location>
        <begin position="12"/>
        <end position="33"/>
    </location>
</feature>
<dbReference type="RefSeq" id="WP_269282316.1">
    <property type="nucleotide sequence ID" value="NZ_JAPVOI010000004.1"/>
</dbReference>
<evidence type="ECO:0000256" key="2">
    <source>
        <dbReference type="ARBA" id="ARBA00034247"/>
    </source>
</evidence>
<dbReference type="Pfam" id="PF00990">
    <property type="entry name" value="GGDEF"/>
    <property type="match status" value="1"/>
</dbReference>
<keyword evidence="6" id="KW-1185">Reference proteome</keyword>
<name>A0ABT4KK85_9HYPH</name>
<evidence type="ECO:0000313" key="5">
    <source>
        <dbReference type="EMBL" id="MCZ4092190.1"/>
    </source>
</evidence>
<keyword evidence="3" id="KW-1133">Transmembrane helix</keyword>
<organism evidence="5 6">
    <name type="scientific">Sinorhizobium psoraleae</name>
    <dbReference type="NCBI Taxonomy" id="520838"/>
    <lineage>
        <taxon>Bacteria</taxon>
        <taxon>Pseudomonadati</taxon>
        <taxon>Pseudomonadota</taxon>
        <taxon>Alphaproteobacteria</taxon>
        <taxon>Hyphomicrobiales</taxon>
        <taxon>Rhizobiaceae</taxon>
        <taxon>Sinorhizobium/Ensifer group</taxon>
        <taxon>Sinorhizobium</taxon>
    </lineage>
</organism>
<comment type="caution">
    <text evidence="5">The sequence shown here is derived from an EMBL/GenBank/DDBJ whole genome shotgun (WGS) entry which is preliminary data.</text>
</comment>